<sequence length="42" mass="4978">MVAVVIVLAFAAHRAQLLRQHRAQRQLQLQYRLHQAVLRNFI</sequence>
<proteinExistence type="predicted"/>
<accession>A0A345DBL1</accession>
<evidence type="ECO:0000313" key="1">
    <source>
        <dbReference type="EMBL" id="AXF85749.1"/>
    </source>
</evidence>
<dbReference type="EMBL" id="CP031124">
    <property type="protein sequence ID" value="AXF85749.1"/>
    <property type="molecule type" value="Genomic_DNA"/>
</dbReference>
<dbReference type="Proteomes" id="UP000252182">
    <property type="component" value="Chromosome"/>
</dbReference>
<organism evidence="1 2">
    <name type="scientific">Ephemeroptericola cinctiostellae</name>
    <dbReference type="NCBI Taxonomy" id="2268024"/>
    <lineage>
        <taxon>Bacteria</taxon>
        <taxon>Pseudomonadati</taxon>
        <taxon>Pseudomonadota</taxon>
        <taxon>Betaproteobacteria</taxon>
        <taxon>Burkholderiales</taxon>
        <taxon>Burkholderiaceae</taxon>
        <taxon>Ephemeroptericola</taxon>
    </lineage>
</organism>
<evidence type="ECO:0000313" key="2">
    <source>
        <dbReference type="Proteomes" id="UP000252182"/>
    </source>
</evidence>
<keyword evidence="2" id="KW-1185">Reference proteome</keyword>
<name>A0A345DBL1_9BURK</name>
<protein>
    <submittedName>
        <fullName evidence="1">Uncharacterized protein</fullName>
    </submittedName>
</protein>
<dbReference type="AlphaFoldDB" id="A0A345DBL1"/>
<dbReference type="KEGG" id="hyf:DTO96_101485"/>
<reference evidence="2" key="1">
    <citation type="submission" date="2018-07" db="EMBL/GenBank/DDBJ databases">
        <authorList>
            <person name="Kim H."/>
        </authorList>
    </citation>
    <scope>NUCLEOTIDE SEQUENCE [LARGE SCALE GENOMIC DNA]</scope>
    <source>
        <strain evidence="2">F02</strain>
    </source>
</reference>
<gene>
    <name evidence="1" type="ORF">DTO96_101485</name>
</gene>